<proteinExistence type="predicted"/>
<organism evidence="2 3">
    <name type="scientific">Panicum hallii var. hallii</name>
    <dbReference type="NCBI Taxonomy" id="1504633"/>
    <lineage>
        <taxon>Eukaryota</taxon>
        <taxon>Viridiplantae</taxon>
        <taxon>Streptophyta</taxon>
        <taxon>Embryophyta</taxon>
        <taxon>Tracheophyta</taxon>
        <taxon>Spermatophyta</taxon>
        <taxon>Magnoliopsida</taxon>
        <taxon>Liliopsida</taxon>
        <taxon>Poales</taxon>
        <taxon>Poaceae</taxon>
        <taxon>PACMAD clade</taxon>
        <taxon>Panicoideae</taxon>
        <taxon>Panicodae</taxon>
        <taxon>Paniceae</taxon>
        <taxon>Panicinae</taxon>
        <taxon>Panicum</taxon>
        <taxon>Panicum sect. Panicum</taxon>
    </lineage>
</organism>
<evidence type="ECO:0000313" key="3">
    <source>
        <dbReference type="Proteomes" id="UP000244336"/>
    </source>
</evidence>
<keyword evidence="3" id="KW-1185">Reference proteome</keyword>
<name>A0A2T7C2V3_9POAL</name>
<reference evidence="2 3" key="1">
    <citation type="submission" date="2018-04" db="EMBL/GenBank/DDBJ databases">
        <title>WGS assembly of Panicum hallii var. hallii HAL2.</title>
        <authorList>
            <person name="Lovell J."/>
            <person name="Jenkins J."/>
            <person name="Lowry D."/>
            <person name="Mamidi S."/>
            <person name="Sreedasyam A."/>
            <person name="Weng X."/>
            <person name="Barry K."/>
            <person name="Bonette J."/>
            <person name="Campitelli B."/>
            <person name="Daum C."/>
            <person name="Gordon S."/>
            <person name="Gould B."/>
            <person name="Lipzen A."/>
            <person name="MacQueen A."/>
            <person name="Palacio-Mejia J."/>
            <person name="Plott C."/>
            <person name="Shakirov E."/>
            <person name="Shu S."/>
            <person name="Yoshinaga Y."/>
            <person name="Zane M."/>
            <person name="Rokhsar D."/>
            <person name="Grimwood J."/>
            <person name="Schmutz J."/>
            <person name="Juenger T."/>
        </authorList>
    </citation>
    <scope>NUCLEOTIDE SEQUENCE [LARGE SCALE GENOMIC DNA]</scope>
    <source>
        <strain evidence="3">cv. HAL2</strain>
    </source>
</reference>
<dbReference type="EMBL" id="CM009757">
    <property type="protein sequence ID" value="PUZ37681.1"/>
    <property type="molecule type" value="Genomic_DNA"/>
</dbReference>
<sequence>MQPRCSRTHATGKAPAHPSPGLHLDSTALDTIQALRTTIRVCWTQFEHCKPQFEHCGPRFERAELDPEQGRRILDGRVRVSRLRGVQAGAMSRSCSLQPCGRPMPMVPSSLDKWTEMATEETKFGTQGLKTFSVVAGMELRTFLMERKELPLLL</sequence>
<dbReference type="Proteomes" id="UP000244336">
    <property type="component" value="Chromosome 9"/>
</dbReference>
<feature type="region of interest" description="Disordered" evidence="1">
    <location>
        <begin position="1"/>
        <end position="24"/>
    </location>
</feature>
<protein>
    <submittedName>
        <fullName evidence="2">Uncharacterized protein</fullName>
    </submittedName>
</protein>
<dbReference type="Gramene" id="PUZ37681">
    <property type="protein sequence ID" value="PUZ37681"/>
    <property type="gene ID" value="GQ55_9G139900"/>
</dbReference>
<evidence type="ECO:0000256" key="1">
    <source>
        <dbReference type="SAM" id="MobiDB-lite"/>
    </source>
</evidence>
<accession>A0A2T7C2V3</accession>
<gene>
    <name evidence="2" type="ORF">GQ55_9G139900</name>
</gene>
<dbReference type="AlphaFoldDB" id="A0A2T7C2V3"/>
<evidence type="ECO:0000313" key="2">
    <source>
        <dbReference type="EMBL" id="PUZ37681.1"/>
    </source>
</evidence>